<dbReference type="AlphaFoldDB" id="A0A239DS34"/>
<feature type="binding site" evidence="3">
    <location>
        <position position="348"/>
    </location>
    <ligand>
        <name>CTP</name>
        <dbReference type="ChEBI" id="CHEBI:37563"/>
    </ligand>
</feature>
<keyword evidence="3" id="KW-0460">Magnesium</keyword>
<dbReference type="Pfam" id="PF04127">
    <property type="entry name" value="DFP"/>
    <property type="match status" value="1"/>
</dbReference>
<evidence type="ECO:0000256" key="3">
    <source>
        <dbReference type="HAMAP-Rule" id="MF_02225"/>
    </source>
</evidence>
<dbReference type="EC" id="4.1.1.36" evidence="3"/>
<dbReference type="Pfam" id="PF02441">
    <property type="entry name" value="Flavoprotein"/>
    <property type="match status" value="1"/>
</dbReference>
<feature type="domain" description="Flavoprotein" evidence="5">
    <location>
        <begin position="11"/>
        <end position="187"/>
    </location>
</feature>
<feature type="region of interest" description="Phosphopantothenate--cysteine ligase" evidence="3">
    <location>
        <begin position="202"/>
        <end position="410"/>
    </location>
</feature>
<feature type="domain" description="DNA/pantothenate metabolism flavoprotein C-terminal" evidence="6">
    <location>
        <begin position="198"/>
        <end position="405"/>
    </location>
</feature>
<dbReference type="PANTHER" id="PTHR14359">
    <property type="entry name" value="HOMO-OLIGOMERIC FLAVIN CONTAINING CYS DECARBOXYLASE FAMILY"/>
    <property type="match status" value="1"/>
</dbReference>
<accession>A0A239DS34</accession>
<comment type="catalytic activity">
    <reaction evidence="3 4">
        <text>N-[(R)-4-phosphopantothenoyl]-L-cysteine + H(+) = (R)-4'-phosphopantetheine + CO2</text>
        <dbReference type="Rhea" id="RHEA:16793"/>
        <dbReference type="ChEBI" id="CHEBI:15378"/>
        <dbReference type="ChEBI" id="CHEBI:16526"/>
        <dbReference type="ChEBI" id="CHEBI:59458"/>
        <dbReference type="ChEBI" id="CHEBI:61723"/>
        <dbReference type="EC" id="4.1.1.36"/>
    </reaction>
</comment>
<keyword evidence="8" id="KW-1185">Reference proteome</keyword>
<feature type="active site" description="Proton donor" evidence="3">
    <location>
        <position position="166"/>
    </location>
</feature>
<evidence type="ECO:0000259" key="6">
    <source>
        <dbReference type="Pfam" id="PF04127"/>
    </source>
</evidence>
<keyword evidence="3 4" id="KW-0288">FMN</keyword>
<evidence type="ECO:0000313" key="8">
    <source>
        <dbReference type="Proteomes" id="UP000198356"/>
    </source>
</evidence>
<evidence type="ECO:0000256" key="1">
    <source>
        <dbReference type="ARBA" id="ARBA00022793"/>
    </source>
</evidence>
<comment type="caution">
    <text evidence="3">Lacks conserved residue(s) required for the propagation of feature annotation.</text>
</comment>
<dbReference type="Gene3D" id="3.40.50.1950">
    <property type="entry name" value="Flavin prenyltransferase-like"/>
    <property type="match status" value="1"/>
</dbReference>
<dbReference type="GO" id="GO:0004633">
    <property type="term" value="F:phosphopantothenoylcysteine decarboxylase activity"/>
    <property type="evidence" value="ECO:0007669"/>
    <property type="project" value="UniProtKB-UniRule"/>
</dbReference>
<keyword evidence="1 3" id="KW-0210">Decarboxylase</keyword>
<dbReference type="InterPro" id="IPR003382">
    <property type="entry name" value="Flavoprotein"/>
</dbReference>
<evidence type="ECO:0000256" key="4">
    <source>
        <dbReference type="RuleBase" id="RU364078"/>
    </source>
</evidence>
<dbReference type="GO" id="GO:0046872">
    <property type="term" value="F:metal ion binding"/>
    <property type="evidence" value="ECO:0007669"/>
    <property type="project" value="UniProtKB-KW"/>
</dbReference>
<evidence type="ECO:0000259" key="5">
    <source>
        <dbReference type="Pfam" id="PF02441"/>
    </source>
</evidence>
<dbReference type="InterPro" id="IPR036551">
    <property type="entry name" value="Flavin_trans-like"/>
</dbReference>
<dbReference type="EMBL" id="FZOU01000001">
    <property type="protein sequence ID" value="SNS35425.1"/>
    <property type="molecule type" value="Genomic_DNA"/>
</dbReference>
<dbReference type="InterPro" id="IPR035929">
    <property type="entry name" value="CoaB-like_sf"/>
</dbReference>
<dbReference type="NCBIfam" id="TIGR00521">
    <property type="entry name" value="coaBC_dfp"/>
    <property type="match status" value="1"/>
</dbReference>
<sequence length="410" mass="43279">MSSAPERARAKVTVGVCGGVAAYRAVELVRALQDAGLDPHVVMTASAKEFVTPLTFAAISGHKVIDTLWSGGEVPGGASSVEHIEQAQTTQALVIVPATANILGKLANGIADDFLTTMYLATKAPVIIAPAMNVVMWEHPAVQANVRTLQSRGVRFVMPGAGYLACGMEGTGRLAEIPYIVSAVLNAVAGRNFETGLSRQTVLITAGGTREPLDGVRFLGNRSSGRMGYALAEAAARRGARVILISASTALPIPAGVEFHSVSTASEMREKVLAWAQESTIVLKAAAVADFRPVTKAEGKIAREGMLTLELEPTEDIVAEVARRRPPGQLIVAFSAEMGEGLERARAKMLRKGVDAIVVNDVSAPGIGFDSDRNAGTMLIGARAVPLPEMTKREMAERILDEVVAMRHQP</sequence>
<keyword evidence="3" id="KW-0479">Metal-binding</keyword>
<dbReference type="EC" id="6.3.2.5" evidence="3"/>
<comment type="cofactor">
    <cofactor evidence="3">
        <name>FMN</name>
        <dbReference type="ChEBI" id="CHEBI:58210"/>
    </cofactor>
    <text evidence="3">Binds 1 FMN per subunit.</text>
</comment>
<dbReference type="OrthoDB" id="9802554at2"/>
<dbReference type="InterPro" id="IPR005252">
    <property type="entry name" value="CoaBC"/>
</dbReference>
<dbReference type="UniPathway" id="UPA00241">
    <property type="reaction ID" value="UER00353"/>
</dbReference>
<comment type="function">
    <text evidence="4">Catalyzes two steps in the biosynthesis of coenzyme A. In the first step cysteine is conjugated to 4'-phosphopantothenate to form 4-phosphopantothenoylcysteine, in the latter compound is decarboxylated to form 4'-phosphopantotheine.</text>
</comment>
<evidence type="ECO:0000313" key="7">
    <source>
        <dbReference type="EMBL" id="SNS35425.1"/>
    </source>
</evidence>
<comment type="similarity">
    <text evidence="3 4">In the N-terminal section; belongs to the HFCD (homo-oligomeric flavin containing Cys decarboxylase) superfamily.</text>
</comment>
<organism evidence="7 8">
    <name type="scientific">Granulicella rosea</name>
    <dbReference type="NCBI Taxonomy" id="474952"/>
    <lineage>
        <taxon>Bacteria</taxon>
        <taxon>Pseudomonadati</taxon>
        <taxon>Acidobacteriota</taxon>
        <taxon>Terriglobia</taxon>
        <taxon>Terriglobales</taxon>
        <taxon>Acidobacteriaceae</taxon>
        <taxon>Granulicella</taxon>
    </lineage>
</organism>
<dbReference type="SUPFAM" id="SSF102645">
    <property type="entry name" value="CoaB-like"/>
    <property type="match status" value="1"/>
</dbReference>
<proteinExistence type="inferred from homology"/>
<dbReference type="Proteomes" id="UP000198356">
    <property type="component" value="Unassembled WGS sequence"/>
</dbReference>
<dbReference type="Gene3D" id="3.40.50.10300">
    <property type="entry name" value="CoaB-like"/>
    <property type="match status" value="1"/>
</dbReference>
<feature type="binding site" evidence="3">
    <location>
        <position position="334"/>
    </location>
    <ligand>
        <name>CTP</name>
        <dbReference type="ChEBI" id="CHEBI:37563"/>
    </ligand>
</feature>
<dbReference type="GO" id="GO:0015937">
    <property type="term" value="P:coenzyme A biosynthetic process"/>
    <property type="evidence" value="ECO:0007669"/>
    <property type="project" value="UniProtKB-UniRule"/>
</dbReference>
<dbReference type="InterPro" id="IPR007085">
    <property type="entry name" value="DNA/pantothenate-metab_flavo_C"/>
</dbReference>
<feature type="binding site" evidence="3">
    <location>
        <position position="300"/>
    </location>
    <ligand>
        <name>CTP</name>
        <dbReference type="ChEBI" id="CHEBI:37563"/>
    </ligand>
</feature>
<comment type="pathway">
    <text evidence="3 4">Cofactor biosynthesis; coenzyme A biosynthesis; CoA from (R)-pantothenate: step 2/5.</text>
</comment>
<reference evidence="7 8" key="1">
    <citation type="submission" date="2017-06" db="EMBL/GenBank/DDBJ databases">
        <authorList>
            <person name="Kim H.J."/>
            <person name="Triplett B.A."/>
        </authorList>
    </citation>
    <scope>NUCLEOTIDE SEQUENCE [LARGE SCALE GENOMIC DNA]</scope>
    <source>
        <strain evidence="7 8">DSM 18704</strain>
    </source>
</reference>
<keyword evidence="3" id="KW-0511">Multifunctional enzyme</keyword>
<gene>
    <name evidence="3" type="primary">coaBC</name>
    <name evidence="7" type="ORF">SAMN05421770_101628</name>
</gene>
<comment type="catalytic activity">
    <reaction evidence="3 4">
        <text>(R)-4'-phosphopantothenate + L-cysteine + CTP = N-[(R)-4-phosphopantothenoyl]-L-cysteine + CMP + diphosphate + H(+)</text>
        <dbReference type="Rhea" id="RHEA:19397"/>
        <dbReference type="ChEBI" id="CHEBI:10986"/>
        <dbReference type="ChEBI" id="CHEBI:15378"/>
        <dbReference type="ChEBI" id="CHEBI:33019"/>
        <dbReference type="ChEBI" id="CHEBI:35235"/>
        <dbReference type="ChEBI" id="CHEBI:37563"/>
        <dbReference type="ChEBI" id="CHEBI:59458"/>
        <dbReference type="ChEBI" id="CHEBI:60377"/>
        <dbReference type="EC" id="6.3.2.5"/>
    </reaction>
</comment>
<feature type="binding site" evidence="3">
    <location>
        <position position="290"/>
    </location>
    <ligand>
        <name>CTP</name>
        <dbReference type="ChEBI" id="CHEBI:37563"/>
    </ligand>
</feature>
<protein>
    <recommendedName>
        <fullName evidence="3">Coenzyme A biosynthesis bifunctional protein CoaBC</fullName>
    </recommendedName>
    <alternativeName>
        <fullName evidence="3">DNA/pantothenate metabolism flavoprotein</fullName>
    </alternativeName>
    <alternativeName>
        <fullName evidence="3">Phosphopantothenoylcysteine synthetase/decarboxylase</fullName>
        <shortName evidence="3">PPCS-PPCDC</shortName>
    </alternativeName>
    <domain>
        <recommendedName>
            <fullName evidence="3">Phosphopantothenoylcysteine decarboxylase</fullName>
            <shortName evidence="3">PPC decarboxylase</shortName>
            <shortName evidence="3">PPC-DC</shortName>
            <ecNumber evidence="3">4.1.1.36</ecNumber>
        </recommendedName>
        <alternativeName>
            <fullName evidence="3">CoaC</fullName>
        </alternativeName>
    </domain>
    <domain>
        <recommendedName>
            <fullName evidence="3">Phosphopantothenate--cysteine ligase</fullName>
            <ecNumber evidence="3">6.3.2.5</ecNumber>
        </recommendedName>
        <alternativeName>
            <fullName evidence="3">CoaB</fullName>
        </alternativeName>
        <alternativeName>
            <fullName evidence="3">Phosphopantothenoylcysteine synthetase</fullName>
            <shortName evidence="3">PPC synthetase</shortName>
            <shortName evidence="3">PPC-S</shortName>
        </alternativeName>
    </domain>
</protein>
<keyword evidence="3 4" id="KW-0285">Flavoprotein</keyword>
<dbReference type="GO" id="GO:0010181">
    <property type="term" value="F:FMN binding"/>
    <property type="evidence" value="ECO:0007669"/>
    <property type="project" value="UniProtKB-UniRule"/>
</dbReference>
<keyword evidence="2 3" id="KW-0456">Lyase</keyword>
<comment type="similarity">
    <text evidence="3 4">In the C-terminal section; belongs to the PPC synthetase family.</text>
</comment>
<dbReference type="HAMAP" id="MF_02225">
    <property type="entry name" value="CoaBC"/>
    <property type="match status" value="1"/>
</dbReference>
<feature type="region of interest" description="Phosphopantothenoylcysteine decarboxylase" evidence="3">
    <location>
        <begin position="1"/>
        <end position="201"/>
    </location>
</feature>
<comment type="pathway">
    <text evidence="3 4">Cofactor biosynthesis; coenzyme A biosynthesis; CoA from (R)-pantothenate: step 3/5.</text>
</comment>
<evidence type="ECO:0000256" key="2">
    <source>
        <dbReference type="ARBA" id="ARBA00023239"/>
    </source>
</evidence>
<keyword evidence="3 4" id="KW-0436">Ligase</keyword>
<name>A0A239DS34_9BACT</name>
<dbReference type="GO" id="GO:0004632">
    <property type="term" value="F:phosphopantothenate--cysteine ligase activity"/>
    <property type="evidence" value="ECO:0007669"/>
    <property type="project" value="UniProtKB-UniRule"/>
</dbReference>
<dbReference type="RefSeq" id="WP_089406904.1">
    <property type="nucleotide sequence ID" value="NZ_FZOU01000001.1"/>
</dbReference>
<dbReference type="GO" id="GO:0071513">
    <property type="term" value="C:phosphopantothenoylcysteine decarboxylase complex"/>
    <property type="evidence" value="ECO:0007669"/>
    <property type="project" value="TreeGrafter"/>
</dbReference>
<comment type="function">
    <text evidence="3">Catalyzes two sequential steps in the biosynthesis of coenzyme A. In the first step cysteine is conjugated to 4'-phosphopantothenate to form 4-phosphopantothenoylcysteine. In the second step the latter compound is decarboxylated to form 4'-phosphopantotheine.</text>
</comment>
<comment type="cofactor">
    <cofactor evidence="3">
        <name>Mg(2+)</name>
        <dbReference type="ChEBI" id="CHEBI:18420"/>
    </cofactor>
</comment>
<dbReference type="SUPFAM" id="SSF52507">
    <property type="entry name" value="Homo-oligomeric flavin-containing Cys decarboxylases, HFCD"/>
    <property type="match status" value="1"/>
</dbReference>
<dbReference type="PANTHER" id="PTHR14359:SF6">
    <property type="entry name" value="PHOSPHOPANTOTHENOYLCYSTEINE DECARBOXYLASE"/>
    <property type="match status" value="1"/>
</dbReference>
<dbReference type="GO" id="GO:0015941">
    <property type="term" value="P:pantothenate catabolic process"/>
    <property type="evidence" value="ECO:0007669"/>
    <property type="project" value="InterPro"/>
</dbReference>
<feature type="binding site" evidence="3">
    <location>
        <position position="352"/>
    </location>
    <ligand>
        <name>CTP</name>
        <dbReference type="ChEBI" id="CHEBI:37563"/>
    </ligand>
</feature>